<feature type="region of interest" description="Disordered" evidence="3">
    <location>
        <begin position="40"/>
        <end position="61"/>
    </location>
</feature>
<name>A0A2U1PN57_ARTAN</name>
<dbReference type="GO" id="GO:0005819">
    <property type="term" value="C:spindle"/>
    <property type="evidence" value="ECO:0007669"/>
    <property type="project" value="TreeGrafter"/>
</dbReference>
<keyword evidence="5" id="KW-1185">Reference proteome</keyword>
<dbReference type="InterPro" id="IPR039865">
    <property type="entry name" value="PPP2R3C"/>
</dbReference>
<proteinExistence type="predicted"/>
<reference evidence="4 5" key="1">
    <citation type="journal article" date="2018" name="Mol. Plant">
        <title>The genome of Artemisia annua provides insight into the evolution of Asteraceae family and artemisinin biosynthesis.</title>
        <authorList>
            <person name="Shen Q."/>
            <person name="Zhang L."/>
            <person name="Liao Z."/>
            <person name="Wang S."/>
            <person name="Yan T."/>
            <person name="Shi P."/>
            <person name="Liu M."/>
            <person name="Fu X."/>
            <person name="Pan Q."/>
            <person name="Wang Y."/>
            <person name="Lv Z."/>
            <person name="Lu X."/>
            <person name="Zhang F."/>
            <person name="Jiang W."/>
            <person name="Ma Y."/>
            <person name="Chen M."/>
            <person name="Hao X."/>
            <person name="Li L."/>
            <person name="Tang Y."/>
            <person name="Lv G."/>
            <person name="Zhou Y."/>
            <person name="Sun X."/>
            <person name="Brodelius P.E."/>
            <person name="Rose J.K.C."/>
            <person name="Tang K."/>
        </authorList>
    </citation>
    <scope>NUCLEOTIDE SEQUENCE [LARGE SCALE GENOMIC DNA]</scope>
    <source>
        <strain evidence="5">cv. Huhao1</strain>
        <tissue evidence="4">Leaf</tissue>
    </source>
</reference>
<dbReference type="GO" id="GO:0035303">
    <property type="term" value="P:regulation of dephosphorylation"/>
    <property type="evidence" value="ECO:0007669"/>
    <property type="project" value="InterPro"/>
</dbReference>
<comment type="caution">
    <text evidence="4">The sequence shown here is derived from an EMBL/GenBank/DDBJ whole genome shotgun (WGS) entry which is preliminary data.</text>
</comment>
<dbReference type="GO" id="GO:0005737">
    <property type="term" value="C:cytoplasm"/>
    <property type="evidence" value="ECO:0007669"/>
    <property type="project" value="UniProtKB-SubCell"/>
</dbReference>
<dbReference type="EMBL" id="PKPP01000938">
    <property type="protein sequence ID" value="PWA87195.1"/>
    <property type="molecule type" value="Genomic_DNA"/>
</dbReference>
<dbReference type="STRING" id="35608.A0A2U1PN57"/>
<accession>A0A2U1PN57</accession>
<comment type="subcellular location">
    <subcellularLocation>
        <location evidence="1">Cytoplasm</location>
    </subcellularLocation>
</comment>
<evidence type="ECO:0000256" key="2">
    <source>
        <dbReference type="ARBA" id="ARBA00022490"/>
    </source>
</evidence>
<dbReference type="OrthoDB" id="10265007at2759"/>
<dbReference type="GO" id="GO:0000226">
    <property type="term" value="P:microtubule cytoskeleton organization"/>
    <property type="evidence" value="ECO:0007669"/>
    <property type="project" value="TreeGrafter"/>
</dbReference>
<dbReference type="GO" id="GO:0030865">
    <property type="term" value="P:cortical cytoskeleton organization"/>
    <property type="evidence" value="ECO:0007669"/>
    <property type="project" value="TreeGrafter"/>
</dbReference>
<gene>
    <name evidence="4" type="ORF">CTI12_AA064220</name>
</gene>
<dbReference type="AlphaFoldDB" id="A0A2U1PN57"/>
<dbReference type="PANTHER" id="PTHR12085:SF3">
    <property type="entry name" value="SERINE_THREONINE-PROTEIN PHOSPHATASE 2A REGULATORY SUBUNIT B'' SUBUNIT GAMMA"/>
    <property type="match status" value="1"/>
</dbReference>
<evidence type="ECO:0000256" key="1">
    <source>
        <dbReference type="ARBA" id="ARBA00004496"/>
    </source>
</evidence>
<evidence type="ECO:0000313" key="5">
    <source>
        <dbReference type="Proteomes" id="UP000245207"/>
    </source>
</evidence>
<feature type="compositionally biased region" description="Basic and acidic residues" evidence="3">
    <location>
        <begin position="47"/>
        <end position="61"/>
    </location>
</feature>
<keyword evidence="2" id="KW-0963">Cytoplasm</keyword>
<dbReference type="Proteomes" id="UP000245207">
    <property type="component" value="Unassembled WGS sequence"/>
</dbReference>
<protein>
    <submittedName>
        <fullName evidence="4">Serine/threonine-protein phosphatase 2A</fullName>
    </submittedName>
</protein>
<evidence type="ECO:0000313" key="4">
    <source>
        <dbReference type="EMBL" id="PWA87195.1"/>
    </source>
</evidence>
<organism evidence="4 5">
    <name type="scientific">Artemisia annua</name>
    <name type="common">Sweet wormwood</name>
    <dbReference type="NCBI Taxonomy" id="35608"/>
    <lineage>
        <taxon>Eukaryota</taxon>
        <taxon>Viridiplantae</taxon>
        <taxon>Streptophyta</taxon>
        <taxon>Embryophyta</taxon>
        <taxon>Tracheophyta</taxon>
        <taxon>Spermatophyta</taxon>
        <taxon>Magnoliopsida</taxon>
        <taxon>eudicotyledons</taxon>
        <taxon>Gunneridae</taxon>
        <taxon>Pentapetalae</taxon>
        <taxon>asterids</taxon>
        <taxon>campanulids</taxon>
        <taxon>Asterales</taxon>
        <taxon>Asteraceae</taxon>
        <taxon>Asteroideae</taxon>
        <taxon>Anthemideae</taxon>
        <taxon>Artemisiinae</taxon>
        <taxon>Artemisia</taxon>
    </lineage>
</organism>
<evidence type="ECO:0000256" key="3">
    <source>
        <dbReference type="SAM" id="MobiDB-lite"/>
    </source>
</evidence>
<dbReference type="PANTHER" id="PTHR12085">
    <property type="entry name" value="SERINE/THREONINE-PROTEIN PHOSPHATASE 2A REGULATORY SUBUNIT B'' SUBUNIT GAMMA"/>
    <property type="match status" value="1"/>
</dbReference>
<sequence>MKFKKDESGRIAILPFYHHVMRTVSLTQARIDMSELDEDSDGFLQHHSSDDRIERWKSHET</sequence>